<dbReference type="PANTHER" id="PTHR47129:SF1">
    <property type="entry name" value="NMRA-LIKE DOMAIN-CONTAINING PROTEIN"/>
    <property type="match status" value="1"/>
</dbReference>
<dbReference type="EMBL" id="PQNK01000009">
    <property type="protein sequence ID" value="RRO86457.1"/>
    <property type="molecule type" value="Genomic_DNA"/>
</dbReference>
<dbReference type="Proteomes" id="UP000276526">
    <property type="component" value="Unassembled WGS sequence"/>
</dbReference>
<dbReference type="RefSeq" id="WP_125173239.1">
    <property type="nucleotide sequence ID" value="NZ_JAPJOD010000024.1"/>
</dbReference>
<comment type="caution">
    <text evidence="3">The sequence shown here is derived from an EMBL/GenBank/DDBJ whole genome shotgun (WGS) entry which is preliminary data.</text>
</comment>
<evidence type="ECO:0000256" key="1">
    <source>
        <dbReference type="SAM" id="MobiDB-lite"/>
    </source>
</evidence>
<dbReference type="Gene3D" id="3.40.50.720">
    <property type="entry name" value="NAD(P)-binding Rossmann-like Domain"/>
    <property type="match status" value="1"/>
</dbReference>
<name>A0A3R8RDR9_9CORY</name>
<organism evidence="3 4">
    <name type="scientific">Corynebacterium bovis</name>
    <dbReference type="NCBI Taxonomy" id="36808"/>
    <lineage>
        <taxon>Bacteria</taxon>
        <taxon>Bacillati</taxon>
        <taxon>Actinomycetota</taxon>
        <taxon>Actinomycetes</taxon>
        <taxon>Mycobacteriales</taxon>
        <taxon>Corynebacteriaceae</taxon>
        <taxon>Corynebacterium</taxon>
    </lineage>
</organism>
<reference evidence="3 4" key="1">
    <citation type="submission" date="2018-01" db="EMBL/GenBank/DDBJ databases">
        <title>Twenty Corynebacterium bovis Genomes.</title>
        <authorList>
            <person name="Gulvik C.A."/>
        </authorList>
    </citation>
    <scope>NUCLEOTIDE SEQUENCE [LARGE SCALE GENOMIC DNA]</scope>
    <source>
        <strain evidence="3 4">F6900</strain>
    </source>
</reference>
<sequence>MGTSRDDSRDAGTATSPHAGTATSPDATPRTGGTITAVAGATGRVSRQVVADLLTGGPAGSTRGRPMDPSDLVLLSRTPERAVETLTDPERGEPVPQASKCDIRVGDYTDPEGMRRALAGVDTFFMVSMTESAGRVDAHRAAVAAARDAGVRHIVYLSFVGAAEDAVFTHAREHHATEQALRAAAADSGPAFTILRDSFYTEVTGQFIVPDPWRDSGEAIAGPAADGRTGFVTTADVAACAAAVLRDPAAHRGRTYTLTGPEALTLGEVVEIVRGATGRDVRYVDETLAQARASRAGYGAPDWEVDAWISTYTAIAAGELDVVSDAVLQLTGTPPESVAAWWARRAG</sequence>
<feature type="compositionally biased region" description="Polar residues" evidence="1">
    <location>
        <begin position="13"/>
        <end position="26"/>
    </location>
</feature>
<dbReference type="PANTHER" id="PTHR47129">
    <property type="entry name" value="QUINONE OXIDOREDUCTASE 2"/>
    <property type="match status" value="1"/>
</dbReference>
<dbReference type="Pfam" id="PF05368">
    <property type="entry name" value="NmrA"/>
    <property type="match status" value="1"/>
</dbReference>
<dbReference type="InterPro" id="IPR052718">
    <property type="entry name" value="NmrA-type_oxidoreductase"/>
</dbReference>
<feature type="region of interest" description="Disordered" evidence="1">
    <location>
        <begin position="1"/>
        <end position="42"/>
    </location>
</feature>
<dbReference type="InterPro" id="IPR008030">
    <property type="entry name" value="NmrA-like"/>
</dbReference>
<proteinExistence type="predicted"/>
<dbReference type="InterPro" id="IPR036291">
    <property type="entry name" value="NAD(P)-bd_dom_sf"/>
</dbReference>
<evidence type="ECO:0000313" key="4">
    <source>
        <dbReference type="Proteomes" id="UP000276526"/>
    </source>
</evidence>
<dbReference type="AlphaFoldDB" id="A0A3R8RDR9"/>
<feature type="compositionally biased region" description="Low complexity" evidence="1">
    <location>
        <begin position="31"/>
        <end position="42"/>
    </location>
</feature>
<feature type="compositionally biased region" description="Basic and acidic residues" evidence="1">
    <location>
        <begin position="1"/>
        <end position="10"/>
    </location>
</feature>
<dbReference type="Gene3D" id="3.90.25.10">
    <property type="entry name" value="UDP-galactose 4-epimerase, domain 1"/>
    <property type="match status" value="1"/>
</dbReference>
<evidence type="ECO:0000259" key="2">
    <source>
        <dbReference type="Pfam" id="PF05368"/>
    </source>
</evidence>
<evidence type="ECO:0000313" key="3">
    <source>
        <dbReference type="EMBL" id="RRO86457.1"/>
    </source>
</evidence>
<protein>
    <submittedName>
        <fullName evidence="3">NAD(P)-dependent oxidoreductase</fullName>
    </submittedName>
</protein>
<accession>A0A3R8RDR9</accession>
<feature type="domain" description="NmrA-like" evidence="2">
    <location>
        <begin position="38"/>
        <end position="284"/>
    </location>
</feature>
<gene>
    <name evidence="3" type="ORF">CXF48_06535</name>
</gene>
<dbReference type="SUPFAM" id="SSF51735">
    <property type="entry name" value="NAD(P)-binding Rossmann-fold domains"/>
    <property type="match status" value="1"/>
</dbReference>